<dbReference type="EMBL" id="SDEE01000675">
    <property type="protein sequence ID" value="RXW14612.1"/>
    <property type="molecule type" value="Genomic_DNA"/>
</dbReference>
<comment type="similarity">
    <text evidence="3 8">Belongs to the glycosyl hydrolase 62 family.</text>
</comment>
<dbReference type="PANTHER" id="PTHR40631">
    <property type="entry name" value="ALPHA-L-ARABINOFURANOSIDASE AXHA-2-RELATED"/>
    <property type="match status" value="1"/>
</dbReference>
<evidence type="ECO:0000256" key="1">
    <source>
        <dbReference type="ARBA" id="ARBA00001462"/>
    </source>
</evidence>
<reference evidence="10 11" key="1">
    <citation type="submission" date="2019-01" db="EMBL/GenBank/DDBJ databases">
        <title>Draft genome sequence of Psathyrella aberdarensis IHI B618.</title>
        <authorList>
            <person name="Buettner E."/>
            <person name="Kellner H."/>
        </authorList>
    </citation>
    <scope>NUCLEOTIDE SEQUENCE [LARGE SCALE GENOMIC DNA]</scope>
    <source>
        <strain evidence="10 11">IHI B618</strain>
    </source>
</reference>
<gene>
    <name evidence="10" type="ORF">EST38_g11242</name>
</gene>
<comment type="subcellular location">
    <subcellularLocation>
        <location evidence="2 8">Secreted</location>
    </subcellularLocation>
</comment>
<comment type="caution">
    <text evidence="10">The sequence shown here is derived from an EMBL/GenBank/DDBJ whole genome shotgun (WGS) entry which is preliminary data.</text>
</comment>
<comment type="catalytic activity">
    <reaction evidence="1 8">
        <text>Hydrolysis of terminal non-reducing alpha-L-arabinofuranoside residues in alpha-L-arabinosides.</text>
        <dbReference type="EC" id="3.2.1.55"/>
    </reaction>
</comment>
<evidence type="ECO:0000256" key="8">
    <source>
        <dbReference type="RuleBase" id="RU368117"/>
    </source>
</evidence>
<evidence type="ECO:0000313" key="11">
    <source>
        <dbReference type="Proteomes" id="UP000290288"/>
    </source>
</evidence>
<evidence type="ECO:0000313" key="10">
    <source>
        <dbReference type="EMBL" id="RXW14612.1"/>
    </source>
</evidence>
<organism evidence="10 11">
    <name type="scientific">Candolleomyces aberdarensis</name>
    <dbReference type="NCBI Taxonomy" id="2316362"/>
    <lineage>
        <taxon>Eukaryota</taxon>
        <taxon>Fungi</taxon>
        <taxon>Dikarya</taxon>
        <taxon>Basidiomycota</taxon>
        <taxon>Agaricomycotina</taxon>
        <taxon>Agaricomycetes</taxon>
        <taxon>Agaricomycetidae</taxon>
        <taxon>Agaricales</taxon>
        <taxon>Agaricineae</taxon>
        <taxon>Psathyrellaceae</taxon>
        <taxon>Candolleomyces</taxon>
    </lineage>
</organism>
<sequence>MQKQVYRRVDHHARNVMLGAEGALSSHCAPGPASPLPAAKPPPSNKPPHTGPPAPLQTSFLWSSSGPLISPKDDSRNLSAVKDPSIVYHKGRWHVFATTAKSNNWGLFYTNFTTWSEAPSAPFYYLDQSGIGTGYRAAPQVFYFAPQKLWYLVYQNGNAAYSTNPDISNPAGWTEPKTFYSGMPVIIEQNIGNGYWVDMWVICDEALCHLFSSDDNGQLYRSETPLAKFPEGFNEPVIALQDPERFRLFEASNVYRYAKNSYLLLVEAIGTDGRR</sequence>
<name>A0A4Q2D6V8_9AGAR</name>
<feature type="region of interest" description="Disordered" evidence="9">
    <location>
        <begin position="27"/>
        <end position="56"/>
    </location>
</feature>
<dbReference type="GO" id="GO:0005576">
    <property type="term" value="C:extracellular region"/>
    <property type="evidence" value="ECO:0007669"/>
    <property type="project" value="UniProtKB-SubCell"/>
</dbReference>
<dbReference type="PANTHER" id="PTHR40631:SF2">
    <property type="entry name" value="ALPHA-L-ARABINOFURANOSIDASE"/>
    <property type="match status" value="1"/>
</dbReference>
<evidence type="ECO:0000256" key="5">
    <source>
        <dbReference type="ARBA" id="ARBA00022729"/>
    </source>
</evidence>
<dbReference type="GO" id="GO:0046556">
    <property type="term" value="F:alpha-L-arabinofuranosidase activity"/>
    <property type="evidence" value="ECO:0007669"/>
    <property type="project" value="UniProtKB-UniRule"/>
</dbReference>
<keyword evidence="5 8" id="KW-0732">Signal</keyword>
<dbReference type="AlphaFoldDB" id="A0A4Q2D6V8"/>
<dbReference type="STRING" id="2316362.A0A4Q2D6V8"/>
<dbReference type="InterPro" id="IPR005193">
    <property type="entry name" value="GH62_arabinosidase"/>
</dbReference>
<dbReference type="GO" id="GO:0045493">
    <property type="term" value="P:xylan catabolic process"/>
    <property type="evidence" value="ECO:0007669"/>
    <property type="project" value="UniProtKB-UniRule"/>
</dbReference>
<dbReference type="EC" id="3.2.1.55" evidence="8"/>
<keyword evidence="11" id="KW-1185">Reference proteome</keyword>
<proteinExistence type="inferred from homology"/>
<dbReference type="GO" id="GO:0046373">
    <property type="term" value="P:L-arabinose metabolic process"/>
    <property type="evidence" value="ECO:0007669"/>
    <property type="project" value="UniProtKB-UniRule"/>
</dbReference>
<evidence type="ECO:0000256" key="7">
    <source>
        <dbReference type="ARBA" id="ARBA00023295"/>
    </source>
</evidence>
<dbReference type="SUPFAM" id="SSF75005">
    <property type="entry name" value="Arabinanase/levansucrase/invertase"/>
    <property type="match status" value="1"/>
</dbReference>
<evidence type="ECO:0000256" key="9">
    <source>
        <dbReference type="SAM" id="MobiDB-lite"/>
    </source>
</evidence>
<dbReference type="OrthoDB" id="3156236at2759"/>
<dbReference type="InterPro" id="IPR023296">
    <property type="entry name" value="Glyco_hydro_beta-prop_sf"/>
</dbReference>
<accession>A0A4Q2D6V8</accession>
<evidence type="ECO:0000256" key="4">
    <source>
        <dbReference type="ARBA" id="ARBA00022525"/>
    </source>
</evidence>
<keyword evidence="7 8" id="KW-0326">Glycosidase</keyword>
<dbReference type="Gene3D" id="2.115.10.20">
    <property type="entry name" value="Glycosyl hydrolase domain, family 43"/>
    <property type="match status" value="1"/>
</dbReference>
<comment type="function">
    <text evidence="8">Alpha-L-arabinofuranosidase involved in the hydrolysis of xylan, a major structural heterogeneous polysaccharide found in plant biomass representing the second most abundant polysaccharide in the biosphere, after cellulose.</text>
</comment>
<evidence type="ECO:0000256" key="3">
    <source>
        <dbReference type="ARBA" id="ARBA00007396"/>
    </source>
</evidence>
<keyword evidence="6 8" id="KW-0378">Hydrolase</keyword>
<feature type="compositionally biased region" description="Pro residues" evidence="9">
    <location>
        <begin position="32"/>
        <end position="55"/>
    </location>
</feature>
<keyword evidence="4 8" id="KW-0964">Secreted</keyword>
<evidence type="ECO:0000256" key="6">
    <source>
        <dbReference type="ARBA" id="ARBA00022801"/>
    </source>
</evidence>
<dbReference type="Pfam" id="PF03664">
    <property type="entry name" value="Glyco_hydro_62"/>
    <property type="match status" value="1"/>
</dbReference>
<protein>
    <recommendedName>
        <fullName evidence="8">Alpha-L-arabinofuranosidase</fullName>
        <ecNumber evidence="8">3.2.1.55</ecNumber>
    </recommendedName>
</protein>
<dbReference type="Proteomes" id="UP000290288">
    <property type="component" value="Unassembled WGS sequence"/>
</dbReference>
<evidence type="ECO:0000256" key="2">
    <source>
        <dbReference type="ARBA" id="ARBA00004613"/>
    </source>
</evidence>